<organism evidence="9 10">
    <name type="scientific">Pontiella desulfatans</name>
    <dbReference type="NCBI Taxonomy" id="2750659"/>
    <lineage>
        <taxon>Bacteria</taxon>
        <taxon>Pseudomonadati</taxon>
        <taxon>Kiritimatiellota</taxon>
        <taxon>Kiritimatiellia</taxon>
        <taxon>Kiritimatiellales</taxon>
        <taxon>Pontiellaceae</taxon>
        <taxon>Pontiella</taxon>
    </lineage>
</organism>
<dbReference type="SMART" id="SM00448">
    <property type="entry name" value="REC"/>
    <property type="match status" value="2"/>
</dbReference>
<evidence type="ECO:0000259" key="8">
    <source>
        <dbReference type="PROSITE" id="PS50113"/>
    </source>
</evidence>
<dbReference type="Pfam" id="PF02518">
    <property type="entry name" value="HATPase_c"/>
    <property type="match status" value="1"/>
</dbReference>
<dbReference type="SUPFAM" id="SSF52172">
    <property type="entry name" value="CheY-like"/>
    <property type="match status" value="2"/>
</dbReference>
<keyword evidence="10" id="KW-1185">Reference proteome</keyword>
<evidence type="ECO:0000256" key="3">
    <source>
        <dbReference type="ARBA" id="ARBA00022553"/>
    </source>
</evidence>
<dbReference type="GO" id="GO:0000155">
    <property type="term" value="F:phosphorelay sensor kinase activity"/>
    <property type="evidence" value="ECO:0007669"/>
    <property type="project" value="InterPro"/>
</dbReference>
<dbReference type="SUPFAM" id="SSF47384">
    <property type="entry name" value="Homodimeric domain of signal transducing histidine kinase"/>
    <property type="match status" value="1"/>
</dbReference>
<proteinExistence type="predicted"/>
<dbReference type="PROSITE" id="PS50113">
    <property type="entry name" value="PAC"/>
    <property type="match status" value="2"/>
</dbReference>
<dbReference type="InterPro" id="IPR004358">
    <property type="entry name" value="Sig_transdc_His_kin-like_C"/>
</dbReference>
<dbReference type="PRINTS" id="PR00344">
    <property type="entry name" value="BCTRLSENSOR"/>
</dbReference>
<dbReference type="Gene3D" id="3.30.565.10">
    <property type="entry name" value="Histidine kinase-like ATPase, C-terminal domain"/>
    <property type="match status" value="1"/>
</dbReference>
<evidence type="ECO:0000313" key="10">
    <source>
        <dbReference type="Proteomes" id="UP000366872"/>
    </source>
</evidence>
<feature type="modified residue" description="4-aspartylphosphate" evidence="4">
    <location>
        <position position="52"/>
    </location>
</feature>
<dbReference type="PROSITE" id="PS50109">
    <property type="entry name" value="HIS_KIN"/>
    <property type="match status" value="1"/>
</dbReference>
<dbReference type="SMART" id="SM00091">
    <property type="entry name" value="PAS"/>
    <property type="match status" value="2"/>
</dbReference>
<protein>
    <recommendedName>
        <fullName evidence="2">histidine kinase</fullName>
        <ecNumber evidence="2">2.7.13.3</ecNumber>
    </recommendedName>
</protein>
<evidence type="ECO:0000256" key="2">
    <source>
        <dbReference type="ARBA" id="ARBA00012438"/>
    </source>
</evidence>
<dbReference type="Gene3D" id="3.40.50.2300">
    <property type="match status" value="2"/>
</dbReference>
<feature type="domain" description="PAS" evidence="7">
    <location>
        <begin position="124"/>
        <end position="177"/>
    </location>
</feature>
<evidence type="ECO:0000259" key="5">
    <source>
        <dbReference type="PROSITE" id="PS50109"/>
    </source>
</evidence>
<gene>
    <name evidence="9" type="ORF">PDESU_00795</name>
</gene>
<dbReference type="InterPro" id="IPR003594">
    <property type="entry name" value="HATPase_dom"/>
</dbReference>
<dbReference type="InterPro" id="IPR005467">
    <property type="entry name" value="His_kinase_dom"/>
</dbReference>
<dbReference type="InterPro" id="IPR036890">
    <property type="entry name" value="HATPase_C_sf"/>
</dbReference>
<dbReference type="InterPro" id="IPR001789">
    <property type="entry name" value="Sig_transdc_resp-reg_receiver"/>
</dbReference>
<dbReference type="Proteomes" id="UP000366872">
    <property type="component" value="Unassembled WGS sequence"/>
</dbReference>
<dbReference type="InterPro" id="IPR000014">
    <property type="entry name" value="PAS"/>
</dbReference>
<dbReference type="InterPro" id="IPR013656">
    <property type="entry name" value="PAS_4"/>
</dbReference>
<dbReference type="InterPro" id="IPR036097">
    <property type="entry name" value="HisK_dim/P_sf"/>
</dbReference>
<feature type="domain" description="PAC" evidence="8">
    <location>
        <begin position="197"/>
        <end position="249"/>
    </location>
</feature>
<evidence type="ECO:0000256" key="4">
    <source>
        <dbReference type="PROSITE-ProRule" id="PRU00169"/>
    </source>
</evidence>
<accession>A0A6C2TXK5</accession>
<dbReference type="PANTHER" id="PTHR43547:SF2">
    <property type="entry name" value="HYBRID SIGNAL TRANSDUCTION HISTIDINE KINASE C"/>
    <property type="match status" value="1"/>
</dbReference>
<dbReference type="PANTHER" id="PTHR43547">
    <property type="entry name" value="TWO-COMPONENT HISTIDINE KINASE"/>
    <property type="match status" value="1"/>
</dbReference>
<dbReference type="PROSITE" id="PS50110">
    <property type="entry name" value="RESPONSE_REGULATORY"/>
    <property type="match status" value="2"/>
</dbReference>
<dbReference type="EC" id="2.7.13.3" evidence="2"/>
<dbReference type="InterPro" id="IPR000700">
    <property type="entry name" value="PAS-assoc_C"/>
</dbReference>
<dbReference type="Pfam" id="PF13426">
    <property type="entry name" value="PAS_9"/>
    <property type="match status" value="1"/>
</dbReference>
<dbReference type="CDD" id="cd00082">
    <property type="entry name" value="HisKA"/>
    <property type="match status" value="1"/>
</dbReference>
<feature type="domain" description="Response regulatory" evidence="6">
    <location>
        <begin position="630"/>
        <end position="746"/>
    </location>
</feature>
<dbReference type="SMART" id="SM00086">
    <property type="entry name" value="PAC"/>
    <property type="match status" value="1"/>
</dbReference>
<dbReference type="SMART" id="SM00387">
    <property type="entry name" value="HATPase_c"/>
    <property type="match status" value="1"/>
</dbReference>
<dbReference type="Gene3D" id="3.30.450.20">
    <property type="entry name" value="PAS domain"/>
    <property type="match status" value="2"/>
</dbReference>
<evidence type="ECO:0000256" key="1">
    <source>
        <dbReference type="ARBA" id="ARBA00000085"/>
    </source>
</evidence>
<reference evidence="9 10" key="1">
    <citation type="submission" date="2019-04" db="EMBL/GenBank/DDBJ databases">
        <authorList>
            <person name="Van Vliet M D."/>
        </authorList>
    </citation>
    <scope>NUCLEOTIDE SEQUENCE [LARGE SCALE GENOMIC DNA]</scope>
    <source>
        <strain evidence="9 10">F1</strain>
    </source>
</reference>
<dbReference type="Pfam" id="PF00072">
    <property type="entry name" value="Response_reg"/>
    <property type="match status" value="2"/>
</dbReference>
<dbReference type="CDD" id="cd00130">
    <property type="entry name" value="PAS"/>
    <property type="match status" value="2"/>
</dbReference>
<dbReference type="Pfam" id="PF08448">
    <property type="entry name" value="PAS_4"/>
    <property type="match status" value="1"/>
</dbReference>
<dbReference type="Gene3D" id="1.10.287.130">
    <property type="match status" value="1"/>
</dbReference>
<dbReference type="SMART" id="SM00388">
    <property type="entry name" value="HisKA"/>
    <property type="match status" value="1"/>
</dbReference>
<dbReference type="SUPFAM" id="SSF55785">
    <property type="entry name" value="PYP-like sensor domain (PAS domain)"/>
    <property type="match status" value="2"/>
</dbReference>
<feature type="domain" description="PAC" evidence="8">
    <location>
        <begin position="319"/>
        <end position="371"/>
    </location>
</feature>
<dbReference type="AlphaFoldDB" id="A0A6C2TXK5"/>
<comment type="catalytic activity">
    <reaction evidence="1">
        <text>ATP + protein L-histidine = ADP + protein N-phospho-L-histidine.</text>
        <dbReference type="EC" id="2.7.13.3"/>
    </reaction>
</comment>
<dbReference type="Pfam" id="PF00512">
    <property type="entry name" value="HisKA"/>
    <property type="match status" value="1"/>
</dbReference>
<feature type="domain" description="Response regulatory" evidence="6">
    <location>
        <begin position="2"/>
        <end position="119"/>
    </location>
</feature>
<dbReference type="InterPro" id="IPR011006">
    <property type="entry name" value="CheY-like_superfamily"/>
</dbReference>
<sequence length="750" mass="83246">MKILIAEDNAFSRTLLKKTLTKAGYDVIAAENGDVAWEVLQQDDPPKLALIDWMMPGLSGIEVCRKIREIDSAIPIYVILLTAKSDKEDVLEGFSAGADDFIKKPFDSGELLARIQVGRRLVEQQALMHCLIDSIPDPIYMKDSRGLYLGCNAAYARFVGTDFDDIFARTASDVLPPAQAQQSHMEDLRVLANGEIFETEGWVNSAEGHDVYHSTIKIPYLESSAGSTGMIGICRDLTKRIEMEQEMRRLAVAVEQSTESIMITGVDGTILYANAAFETTTGYRLDEVLGQHLDILKSGKHDDAFFEKLWETISSGNTWGGELTNRKKDGNLYVEEAVIYPIRNDSGKVVNYVAISRDITQEREIEKHLRQQQKMNAIGELAGGVSHDFNNILTAILGYVALCMNSVEEDGKVYGYLKEIVKAGDRATKLVRQILTFSRQEEQEFTSLELQSIIEDSLSMVQTTMKKSIALKLDIDPKCGAIHGDPTQLQQVMINLCTNAAHALGKEGQGTLSVKLKQVELHGRRADDQAIDLDPGFYACIMVKDTGCGMPPEVLERIFEPYFTTKKKGEGTGFGLSIVHGIVRKHRGTITVDSEEGVGTTFTLYFPLLLETVEQEKQALDLSTPEGYGHILFVDDDEAVLSMGREILESFGYSVVTATNGKRGFETFMQNPNGFDALVTDYSMPEANGHELIKKVLDVRQDIPAILCSGYMEKVDGEDLKNLGHAAYMAKPIDWRELSRTIQREIGKQG</sequence>
<dbReference type="RefSeq" id="WP_136077928.1">
    <property type="nucleotide sequence ID" value="NZ_CAAHFG010000001.1"/>
</dbReference>
<feature type="modified residue" description="4-aspartylphosphate" evidence="4">
    <location>
        <position position="681"/>
    </location>
</feature>
<evidence type="ECO:0000259" key="7">
    <source>
        <dbReference type="PROSITE" id="PS50112"/>
    </source>
</evidence>
<evidence type="ECO:0000259" key="6">
    <source>
        <dbReference type="PROSITE" id="PS50110"/>
    </source>
</evidence>
<feature type="domain" description="PAS" evidence="7">
    <location>
        <begin position="246"/>
        <end position="293"/>
    </location>
</feature>
<dbReference type="EMBL" id="CAAHFG010000001">
    <property type="protein sequence ID" value="VGO12244.1"/>
    <property type="molecule type" value="Genomic_DNA"/>
</dbReference>
<dbReference type="CDD" id="cd00156">
    <property type="entry name" value="REC"/>
    <property type="match status" value="1"/>
</dbReference>
<dbReference type="SUPFAM" id="SSF55874">
    <property type="entry name" value="ATPase domain of HSP90 chaperone/DNA topoisomerase II/histidine kinase"/>
    <property type="match status" value="1"/>
</dbReference>
<dbReference type="PROSITE" id="PS50112">
    <property type="entry name" value="PAS"/>
    <property type="match status" value="2"/>
</dbReference>
<dbReference type="InterPro" id="IPR035965">
    <property type="entry name" value="PAS-like_dom_sf"/>
</dbReference>
<dbReference type="NCBIfam" id="TIGR00229">
    <property type="entry name" value="sensory_box"/>
    <property type="match status" value="2"/>
</dbReference>
<dbReference type="InterPro" id="IPR003661">
    <property type="entry name" value="HisK_dim/P_dom"/>
</dbReference>
<evidence type="ECO:0000313" key="9">
    <source>
        <dbReference type="EMBL" id="VGO12244.1"/>
    </source>
</evidence>
<name>A0A6C2TXK5_PONDE</name>
<feature type="domain" description="Histidine kinase" evidence="5">
    <location>
        <begin position="384"/>
        <end position="610"/>
    </location>
</feature>
<keyword evidence="3 4" id="KW-0597">Phosphoprotein</keyword>
<dbReference type="InterPro" id="IPR001610">
    <property type="entry name" value="PAC"/>
</dbReference>